<dbReference type="RefSeq" id="WP_171778800.1">
    <property type="nucleotide sequence ID" value="NZ_CP045273.1"/>
</dbReference>
<gene>
    <name evidence="1" type="ORF">FDZ14_32440</name>
</gene>
<dbReference type="InterPro" id="IPR013324">
    <property type="entry name" value="RNA_pol_sigma_r3/r4-like"/>
</dbReference>
<name>A0A6M6E172_PRIMG</name>
<dbReference type="SUPFAM" id="SSF88659">
    <property type="entry name" value="Sigma3 and sigma4 domains of RNA polymerase sigma factors"/>
    <property type="match status" value="1"/>
</dbReference>
<evidence type="ECO:0000313" key="2">
    <source>
        <dbReference type="Proteomes" id="UP000501076"/>
    </source>
</evidence>
<dbReference type="Proteomes" id="UP000501076">
    <property type="component" value="Plasmid pFDU301A"/>
</dbReference>
<reference evidence="1 2" key="1">
    <citation type="submission" date="2019-10" db="EMBL/GenBank/DDBJ databases">
        <title>Complete genome sequences for adaption low water activity.</title>
        <authorList>
            <person name="Zhao L."/>
            <person name="Zhong J."/>
        </authorList>
    </citation>
    <scope>NUCLEOTIDE SEQUENCE [LARGE SCALE GENOMIC DNA]</scope>
    <source>
        <strain evidence="1 2">FDU301</strain>
        <plasmid evidence="2">pfdu301a</plasmid>
    </source>
</reference>
<dbReference type="Gene3D" id="1.10.10.10">
    <property type="entry name" value="Winged helix-like DNA-binding domain superfamily/Winged helix DNA-binding domain"/>
    <property type="match status" value="1"/>
</dbReference>
<accession>A0A6M6E172</accession>
<dbReference type="EMBL" id="CP045273">
    <property type="protein sequence ID" value="QJX80801.1"/>
    <property type="molecule type" value="Genomic_DNA"/>
</dbReference>
<evidence type="ECO:0000313" key="1">
    <source>
        <dbReference type="EMBL" id="QJX80801.1"/>
    </source>
</evidence>
<keyword evidence="1" id="KW-0614">Plasmid</keyword>
<dbReference type="InterPro" id="IPR036388">
    <property type="entry name" value="WH-like_DNA-bd_sf"/>
</dbReference>
<protein>
    <submittedName>
        <fullName evidence="1">Helix-turn-helix domain-containing protein</fullName>
    </submittedName>
</protein>
<organism evidence="1 2">
    <name type="scientific">Priestia megaterium</name>
    <name type="common">Bacillus megaterium</name>
    <dbReference type="NCBI Taxonomy" id="1404"/>
    <lineage>
        <taxon>Bacteria</taxon>
        <taxon>Bacillati</taxon>
        <taxon>Bacillota</taxon>
        <taxon>Bacilli</taxon>
        <taxon>Bacillales</taxon>
        <taxon>Bacillaceae</taxon>
        <taxon>Priestia</taxon>
    </lineage>
</organism>
<dbReference type="AlphaFoldDB" id="A0A6M6E172"/>
<sequence length="209" mass="25130">MSLVKENYQTNSKYRKWTKKEEEKLASIYGTKSIYSIARILNRNPSGVLNKIKRMKLSSSNEYQGLINVTQFSKILNVHTSTINVWIKNREFPYTRRVTTFKHSYILIDVDEFWEWAERNKDVVDFSKIQPQILLPEPEWFQVERENDKRMCRKGKRYYTKEEDDLIWELFYEENLSYKKISQKLDRPEGSVSKRLSRLRIKRDAGIAN</sequence>
<geneLocation type="plasmid" evidence="2">
    <name>pfdu301a</name>
</geneLocation>
<proteinExistence type="predicted"/>